<organism evidence="1 2">
    <name type="scientific">Corynebacterium silvaticum</name>
    <dbReference type="NCBI Taxonomy" id="2320431"/>
    <lineage>
        <taxon>Bacteria</taxon>
        <taxon>Bacillati</taxon>
        <taxon>Actinomycetota</taxon>
        <taxon>Actinomycetes</taxon>
        <taxon>Mycobacteriales</taxon>
        <taxon>Corynebacteriaceae</taxon>
        <taxon>Corynebacterium</taxon>
    </lineage>
</organism>
<reference evidence="1 2" key="2">
    <citation type="journal article" date="2020" name="Antonie Van Leeuwenhoek">
        <title>Phylogenomic characterisation of a novel corynebacterial species pathogenic to animals.</title>
        <authorList>
            <person name="Moller J."/>
            <person name="Musella L."/>
            <person name="Melnikov V."/>
            <person name="Geissdorfer W."/>
            <person name="Burkovski A."/>
            <person name="Sangal V."/>
        </authorList>
    </citation>
    <scope>NUCLEOTIDE SEQUENCE [LARGE SCALE GENOMIC DNA]</scope>
    <source>
        <strain evidence="1 2">PO100/5</strain>
    </source>
</reference>
<gene>
    <name evidence="1" type="ORF">CBE74_11195</name>
</gene>
<dbReference type="EMBL" id="CP021417">
    <property type="protein sequence ID" value="WCV10637.1"/>
    <property type="molecule type" value="Genomic_DNA"/>
</dbReference>
<reference evidence="1 2" key="3">
    <citation type="journal article" date="2020" name="Int. J. Syst. Evol. Microbiol.">
        <title>Corynebacterium silvaticum sp. nov., a unique group of NTTB corynebacteria in wild boar and roe deer.</title>
        <authorList>
            <person name="Dangel A."/>
            <person name="Berger A."/>
            <person name="Rau J."/>
            <person name="Eisenberg T."/>
            <person name="Kampfer P."/>
            <person name="Margos G."/>
            <person name="Contzen M."/>
            <person name="Busse H.J."/>
            <person name="Konrad R."/>
            <person name="Peters M."/>
            <person name="Sting R."/>
            <person name="Sing A."/>
        </authorList>
    </citation>
    <scope>NUCLEOTIDE SEQUENCE [LARGE SCALE GENOMIC DNA]</scope>
    <source>
        <strain evidence="1 2">PO100/5</strain>
    </source>
</reference>
<reference evidence="1 2" key="1">
    <citation type="journal article" date="2014" name="BMC Vet. Res.">
        <title>First report of Corynebacterium pseudotuberculosis from caseous lymphadenitis lesions in Black Alentejano pig (Sus scrofa domesticus).</title>
        <authorList>
            <person name="Oliveira M."/>
            <person name="Barroco C."/>
            <person name="Mottola C."/>
            <person name="Santos R."/>
            <person name="Lemsaddek A."/>
            <person name="Tavares L."/>
            <person name="Semedo-Lemsaddek T."/>
        </authorList>
    </citation>
    <scope>NUCLEOTIDE SEQUENCE [LARGE SCALE GENOMIC DNA]</scope>
    <source>
        <strain evidence="1 2">PO100/5</strain>
    </source>
</reference>
<dbReference type="Proteomes" id="UP000195652">
    <property type="component" value="Chromosome"/>
</dbReference>
<reference evidence="1 2" key="4">
    <citation type="journal article" date="2020" name="PLoS ONE">
        <title>Taxonomic classification of strain PO100/5 shows a broader geographic distribution and genetic markers of the recently described Corynebacterium silvaticum.</title>
        <authorList>
            <person name="Viana M.V.C."/>
            <person name="Profeta R."/>
            <person name="da Silva A.L."/>
            <person name="Hurtado R."/>
            <person name="Cerqueira J.C."/>
            <person name="Ribeiro B.F.S."/>
            <person name="Almeida M.O."/>
            <person name="Morais-Rodrigues F."/>
            <person name="Soares S.C."/>
            <person name="Oliveira M."/>
            <person name="Tavares L."/>
            <person name="Figueiredo H."/>
            <person name="Wattam A.R."/>
            <person name="Barh D."/>
            <person name="Ghosh P."/>
            <person name="Silva A."/>
            <person name="Azevedo V."/>
        </authorList>
    </citation>
    <scope>NUCLEOTIDE SEQUENCE [LARGE SCALE GENOMIC DNA]</scope>
    <source>
        <strain evidence="1 2">PO100/5</strain>
    </source>
</reference>
<proteinExistence type="predicted"/>
<protein>
    <submittedName>
        <fullName evidence="1">Glycerophosphodiester phosphodiesterase</fullName>
    </submittedName>
</protein>
<accession>A0ACD4PYJ0</accession>
<evidence type="ECO:0000313" key="2">
    <source>
        <dbReference type="Proteomes" id="UP000195652"/>
    </source>
</evidence>
<name>A0ACD4PYJ0_9CORY</name>
<sequence length="366" mass="40207">MRLAGKYTKSASALVLSGALVLTACGTSQESGKGASSSSAAVTKESAVVNPVVKHLDMQAHRGGRGEHTEESLTAFEHALSLGVSTLEFDIVMSKDGVPVVWHDPDVQEEKCRDTEPAATPNDPQFPYVGKLLHDLTWEQLSTLRCDKKLDKFPNAEPAKDNQMIRLERVFQLTQERGADVMYNIETKIEADHPEKSASPQEFVDAILNASDKAGVTDKVMLQSFDWRSLPLAKKHNPKIRTVALYDETTWLEGSPWLGDIDYKSVNGDALEAVKKLGADIVSPGYTVPYGKTVADADYKPVTTPEYVKKAHDLGLKVVPWTVNDKATMKSQIEAGIDGIITDYPTILRELAEEMKLDLPPKYPAK</sequence>
<keyword evidence="2" id="KW-1185">Reference proteome</keyword>
<evidence type="ECO:0000313" key="1">
    <source>
        <dbReference type="EMBL" id="WCV10637.1"/>
    </source>
</evidence>